<dbReference type="EMBL" id="KZ357142">
    <property type="protein sequence ID" value="PIO59702.1"/>
    <property type="molecule type" value="Genomic_DNA"/>
</dbReference>
<dbReference type="PANTHER" id="PTHR11538">
    <property type="entry name" value="PHENYLALANYL-TRNA SYNTHETASE"/>
    <property type="match status" value="1"/>
</dbReference>
<name>A0A2G9TQF8_TELCI</name>
<dbReference type="Proteomes" id="UP000230423">
    <property type="component" value="Unassembled WGS sequence"/>
</dbReference>
<dbReference type="Pfam" id="PF10354">
    <property type="entry name" value="BMT5-like"/>
    <property type="match status" value="1"/>
</dbReference>
<evidence type="ECO:0000313" key="2">
    <source>
        <dbReference type="EMBL" id="PIO59702.1"/>
    </source>
</evidence>
<dbReference type="GO" id="GO:0070042">
    <property type="term" value="F:rRNA (uridine-N3-)-methyltransferase activity"/>
    <property type="evidence" value="ECO:0007669"/>
    <property type="project" value="InterPro"/>
</dbReference>
<accession>A0A2G9TQF8</accession>
<dbReference type="GO" id="GO:0070475">
    <property type="term" value="P:rRNA base methylation"/>
    <property type="evidence" value="ECO:0007669"/>
    <property type="project" value="InterPro"/>
</dbReference>
<dbReference type="OrthoDB" id="273345at2759"/>
<dbReference type="AlphaFoldDB" id="A0A2G9TQF8"/>
<organism evidence="2 3">
    <name type="scientific">Teladorsagia circumcincta</name>
    <name type="common">Brown stomach worm</name>
    <name type="synonym">Ostertagia circumcincta</name>
    <dbReference type="NCBI Taxonomy" id="45464"/>
    <lineage>
        <taxon>Eukaryota</taxon>
        <taxon>Metazoa</taxon>
        <taxon>Ecdysozoa</taxon>
        <taxon>Nematoda</taxon>
        <taxon>Chromadorea</taxon>
        <taxon>Rhabditida</taxon>
        <taxon>Rhabditina</taxon>
        <taxon>Rhabditomorpha</taxon>
        <taxon>Strongyloidea</taxon>
        <taxon>Trichostrongylidae</taxon>
        <taxon>Teladorsagia</taxon>
    </lineage>
</organism>
<sequence>MPCLFYWQHFQRWFEVARSLLILGDGNLSFSRAVAESEPNLPVVATVLDSEAEFLTRYGDDRNIQRLRKCDNVQLLFGVDATALPLEWAGEFHYIVMNFPHPGGKTNLRKSRALASGIFRSVSSIMTDDSEFHLVLAQGQAGVQYNGGSPWSSSAPVHEKDSWQVLYLAADEGLLLDDISSFCPDAFDGYTSSGYRSSAKGFNNGKGAQRLIFRKSAPVTLLSEISTLHRPQGHFHILRPYFHHDVSFLFSDGNVDEGELLAFELLRQLTGSAVVEVREVEELRSMCPNPYLPNRIYRLTWQVMEVAVGKRACNKLQEELREKIQATIKERNLPLILT</sequence>
<protein>
    <recommendedName>
        <fullName evidence="1">25S rRNA (uridine-N(3))-methyltransferase BMT5-like domain-containing protein</fullName>
    </recommendedName>
</protein>
<dbReference type="GO" id="GO:0005737">
    <property type="term" value="C:cytoplasm"/>
    <property type="evidence" value="ECO:0007669"/>
    <property type="project" value="TreeGrafter"/>
</dbReference>
<feature type="domain" description="25S rRNA (uridine-N(3))-methyltransferase BMT5-like" evidence="1">
    <location>
        <begin position="21"/>
        <end position="192"/>
    </location>
</feature>
<keyword evidence="3" id="KW-1185">Reference proteome</keyword>
<dbReference type="PANTHER" id="PTHR11538:SF26">
    <property type="entry name" value="FERREDOXIN-FOLD ANTICODON-BINDING DOMAIN-CONTAINING PROTEIN 1"/>
    <property type="match status" value="1"/>
</dbReference>
<reference evidence="2 3" key="1">
    <citation type="submission" date="2015-09" db="EMBL/GenBank/DDBJ databases">
        <title>Draft genome of the parasitic nematode Teladorsagia circumcincta isolate WARC Sus (inbred).</title>
        <authorList>
            <person name="Mitreva M."/>
        </authorList>
    </citation>
    <scope>NUCLEOTIDE SEQUENCE [LARGE SCALE GENOMIC DNA]</scope>
    <source>
        <strain evidence="2 3">S</strain>
    </source>
</reference>
<dbReference type="InterPro" id="IPR019446">
    <property type="entry name" value="BMT5-like"/>
</dbReference>
<gene>
    <name evidence="2" type="ORF">TELCIR_18827</name>
</gene>
<evidence type="ECO:0000313" key="3">
    <source>
        <dbReference type="Proteomes" id="UP000230423"/>
    </source>
</evidence>
<proteinExistence type="predicted"/>
<evidence type="ECO:0000259" key="1">
    <source>
        <dbReference type="Pfam" id="PF10354"/>
    </source>
</evidence>